<gene>
    <name evidence="1" type="ORF">S03H2_72786</name>
</gene>
<dbReference type="InterPro" id="IPR036928">
    <property type="entry name" value="AS_sf"/>
</dbReference>
<sequence>TRVLAALGRATSGVAYERALMRWHTHVRALSHFHREHDLLLTPTT</sequence>
<feature type="non-terminal residue" evidence="1">
    <location>
        <position position="1"/>
    </location>
</feature>
<dbReference type="AlphaFoldDB" id="X1JHB4"/>
<comment type="caution">
    <text evidence="1">The sequence shown here is derived from an EMBL/GenBank/DDBJ whole genome shotgun (WGS) entry which is preliminary data.</text>
</comment>
<name>X1JHB4_9ZZZZ</name>
<reference evidence="1" key="1">
    <citation type="journal article" date="2014" name="Front. Microbiol.">
        <title>High frequency of phylogenetically diverse reductive dehalogenase-homologous genes in deep subseafloor sedimentary metagenomes.</title>
        <authorList>
            <person name="Kawai M."/>
            <person name="Futagami T."/>
            <person name="Toyoda A."/>
            <person name="Takaki Y."/>
            <person name="Nishi S."/>
            <person name="Hori S."/>
            <person name="Arai W."/>
            <person name="Tsubouchi T."/>
            <person name="Morono Y."/>
            <person name="Uchiyama I."/>
            <person name="Ito T."/>
            <person name="Fujiyama A."/>
            <person name="Inagaki F."/>
            <person name="Takami H."/>
        </authorList>
    </citation>
    <scope>NUCLEOTIDE SEQUENCE</scope>
    <source>
        <strain evidence="1">Expedition CK06-06</strain>
    </source>
</reference>
<dbReference type="SUPFAM" id="SSF75304">
    <property type="entry name" value="Amidase signature (AS) enzymes"/>
    <property type="match status" value="1"/>
</dbReference>
<protein>
    <recommendedName>
        <fullName evidence="2">Amidase domain-containing protein</fullName>
    </recommendedName>
</protein>
<evidence type="ECO:0008006" key="2">
    <source>
        <dbReference type="Google" id="ProtNLM"/>
    </source>
</evidence>
<feature type="non-terminal residue" evidence="1">
    <location>
        <position position="45"/>
    </location>
</feature>
<accession>X1JHB4</accession>
<dbReference type="EMBL" id="BARU01049449">
    <property type="protein sequence ID" value="GAH93407.1"/>
    <property type="molecule type" value="Genomic_DNA"/>
</dbReference>
<proteinExistence type="predicted"/>
<evidence type="ECO:0000313" key="1">
    <source>
        <dbReference type="EMBL" id="GAH93407.1"/>
    </source>
</evidence>
<organism evidence="1">
    <name type="scientific">marine sediment metagenome</name>
    <dbReference type="NCBI Taxonomy" id="412755"/>
    <lineage>
        <taxon>unclassified sequences</taxon>
        <taxon>metagenomes</taxon>
        <taxon>ecological metagenomes</taxon>
    </lineage>
</organism>